<protein>
    <submittedName>
        <fullName evidence="2">Uncharacterized protein</fullName>
    </submittedName>
</protein>
<gene>
    <name evidence="2" type="ORF">AVEN_7566_1</name>
</gene>
<keyword evidence="3" id="KW-1185">Reference proteome</keyword>
<feature type="non-terminal residue" evidence="2">
    <location>
        <position position="1"/>
    </location>
</feature>
<proteinExistence type="predicted"/>
<organism evidence="2 3">
    <name type="scientific">Araneus ventricosus</name>
    <name type="common">Orbweaver spider</name>
    <name type="synonym">Epeira ventricosa</name>
    <dbReference type="NCBI Taxonomy" id="182803"/>
    <lineage>
        <taxon>Eukaryota</taxon>
        <taxon>Metazoa</taxon>
        <taxon>Ecdysozoa</taxon>
        <taxon>Arthropoda</taxon>
        <taxon>Chelicerata</taxon>
        <taxon>Arachnida</taxon>
        <taxon>Araneae</taxon>
        <taxon>Araneomorphae</taxon>
        <taxon>Entelegynae</taxon>
        <taxon>Araneoidea</taxon>
        <taxon>Araneidae</taxon>
        <taxon>Araneus</taxon>
    </lineage>
</organism>
<evidence type="ECO:0000313" key="3">
    <source>
        <dbReference type="Proteomes" id="UP000499080"/>
    </source>
</evidence>
<dbReference type="AlphaFoldDB" id="A0A4Y2QKM9"/>
<sequence>RFLVDWSDTRGFRELGGKPTRGQRRQLRGNVGGHSQVESSALLVKNVSTLLHQEGL</sequence>
<evidence type="ECO:0000256" key="1">
    <source>
        <dbReference type="SAM" id="MobiDB-lite"/>
    </source>
</evidence>
<dbReference type="Proteomes" id="UP000499080">
    <property type="component" value="Unassembled WGS sequence"/>
</dbReference>
<comment type="caution">
    <text evidence="2">The sequence shown here is derived from an EMBL/GenBank/DDBJ whole genome shotgun (WGS) entry which is preliminary data.</text>
</comment>
<evidence type="ECO:0000313" key="2">
    <source>
        <dbReference type="EMBL" id="GBN63835.1"/>
    </source>
</evidence>
<dbReference type="EMBL" id="BGPR01221678">
    <property type="protein sequence ID" value="GBN63835.1"/>
    <property type="molecule type" value="Genomic_DNA"/>
</dbReference>
<accession>A0A4Y2QKM9</accession>
<name>A0A4Y2QKM9_ARAVE</name>
<reference evidence="2 3" key="1">
    <citation type="journal article" date="2019" name="Sci. Rep.">
        <title>Orb-weaving spider Araneus ventricosus genome elucidates the spidroin gene catalogue.</title>
        <authorList>
            <person name="Kono N."/>
            <person name="Nakamura H."/>
            <person name="Ohtoshi R."/>
            <person name="Moran D.A.P."/>
            <person name="Shinohara A."/>
            <person name="Yoshida Y."/>
            <person name="Fujiwara M."/>
            <person name="Mori M."/>
            <person name="Tomita M."/>
            <person name="Arakawa K."/>
        </authorList>
    </citation>
    <scope>NUCLEOTIDE SEQUENCE [LARGE SCALE GENOMIC DNA]</scope>
</reference>
<feature type="region of interest" description="Disordered" evidence="1">
    <location>
        <begin position="14"/>
        <end position="33"/>
    </location>
</feature>